<accession>A0A8S4RXL1</accession>
<feature type="compositionally biased region" description="Low complexity" evidence="1">
    <location>
        <begin position="8"/>
        <end position="19"/>
    </location>
</feature>
<dbReference type="AlphaFoldDB" id="A0A8S4RXL1"/>
<keyword evidence="3" id="KW-1185">Reference proteome</keyword>
<name>A0A8S4RXL1_9NEOP</name>
<sequence>MFARNTLADAGAAGAAGAEGTRRAGRAALILLQVLLRRRHAHVKLLDTVHHQLPKVHSMTLSDMKKLLGEELSAASPVEARA</sequence>
<dbReference type="OrthoDB" id="2019644at2759"/>
<evidence type="ECO:0000313" key="2">
    <source>
        <dbReference type="EMBL" id="CAH2242513.1"/>
    </source>
</evidence>
<feature type="non-terminal residue" evidence="2">
    <location>
        <position position="1"/>
    </location>
</feature>
<organism evidence="2 3">
    <name type="scientific">Pararge aegeria aegeria</name>
    <dbReference type="NCBI Taxonomy" id="348720"/>
    <lineage>
        <taxon>Eukaryota</taxon>
        <taxon>Metazoa</taxon>
        <taxon>Ecdysozoa</taxon>
        <taxon>Arthropoda</taxon>
        <taxon>Hexapoda</taxon>
        <taxon>Insecta</taxon>
        <taxon>Pterygota</taxon>
        <taxon>Neoptera</taxon>
        <taxon>Endopterygota</taxon>
        <taxon>Lepidoptera</taxon>
        <taxon>Glossata</taxon>
        <taxon>Ditrysia</taxon>
        <taxon>Papilionoidea</taxon>
        <taxon>Nymphalidae</taxon>
        <taxon>Satyrinae</taxon>
        <taxon>Satyrini</taxon>
        <taxon>Parargina</taxon>
        <taxon>Pararge</taxon>
    </lineage>
</organism>
<feature type="region of interest" description="Disordered" evidence="1">
    <location>
        <begin position="1"/>
        <end position="21"/>
    </location>
</feature>
<proteinExistence type="predicted"/>
<gene>
    <name evidence="2" type="primary">jg23424</name>
    <name evidence="2" type="ORF">PAEG_LOCUS18786</name>
</gene>
<evidence type="ECO:0000313" key="3">
    <source>
        <dbReference type="Proteomes" id="UP000838756"/>
    </source>
</evidence>
<evidence type="ECO:0000256" key="1">
    <source>
        <dbReference type="SAM" id="MobiDB-lite"/>
    </source>
</evidence>
<protein>
    <submittedName>
        <fullName evidence="2">Jg23424 protein</fullName>
    </submittedName>
</protein>
<dbReference type="Proteomes" id="UP000838756">
    <property type="component" value="Unassembled WGS sequence"/>
</dbReference>
<dbReference type="EMBL" id="CAKXAJ010025652">
    <property type="protein sequence ID" value="CAH2242513.1"/>
    <property type="molecule type" value="Genomic_DNA"/>
</dbReference>
<reference evidence="2" key="1">
    <citation type="submission" date="2022-03" db="EMBL/GenBank/DDBJ databases">
        <authorList>
            <person name="Lindestad O."/>
        </authorList>
    </citation>
    <scope>NUCLEOTIDE SEQUENCE</scope>
</reference>
<comment type="caution">
    <text evidence="2">The sequence shown here is derived from an EMBL/GenBank/DDBJ whole genome shotgun (WGS) entry which is preliminary data.</text>
</comment>